<keyword evidence="3 5" id="KW-0786">Thiamine pyrophosphate</keyword>
<dbReference type="HOGENOM" id="CLU_029393_5_2_1"/>
<feature type="domain" description="Dehydrogenase E1 component" evidence="6">
    <location>
        <begin position="78"/>
        <end position="371"/>
    </location>
</feature>
<comment type="caution">
    <text evidence="8">The sequence shown here is derived from an EMBL/GenBank/DDBJ whole genome shotgun (WGS) entry which is preliminary data.</text>
</comment>
<proteinExistence type="predicted"/>
<evidence type="ECO:0000256" key="5">
    <source>
        <dbReference type="RuleBase" id="RU361139"/>
    </source>
</evidence>
<dbReference type="NCBIfam" id="TIGR00106">
    <property type="entry name" value="MTH1187 family thiamine-binding protein"/>
    <property type="match status" value="1"/>
</dbReference>
<evidence type="ECO:0000259" key="6">
    <source>
        <dbReference type="Pfam" id="PF00676"/>
    </source>
</evidence>
<dbReference type="CDD" id="cd02000">
    <property type="entry name" value="TPP_E1_PDC_ADC_BCADC"/>
    <property type="match status" value="1"/>
</dbReference>
<dbReference type="AlphaFoldDB" id="V5G5E3"/>
<evidence type="ECO:0000313" key="8">
    <source>
        <dbReference type="EMBL" id="GAD96082.1"/>
    </source>
</evidence>
<dbReference type="PANTHER" id="PTHR11516:SF60">
    <property type="entry name" value="PYRUVATE DEHYDROGENASE E1 COMPONENT SUBUNIT ALPHA"/>
    <property type="match status" value="1"/>
</dbReference>
<comment type="cofactor">
    <cofactor evidence="1 5">
        <name>thiamine diphosphate</name>
        <dbReference type="ChEBI" id="CHEBI:58937"/>
    </cofactor>
</comment>
<dbReference type="InterPro" id="IPR002767">
    <property type="entry name" value="Thiamine_BP"/>
</dbReference>
<dbReference type="InterPro" id="IPR050642">
    <property type="entry name" value="PDH_E1_Alpha_Subunit"/>
</dbReference>
<evidence type="ECO:0000256" key="2">
    <source>
        <dbReference type="ARBA" id="ARBA00023002"/>
    </source>
</evidence>
<keyword evidence="2 5" id="KW-0560">Oxidoreductase</keyword>
<feature type="domain" description="Thiamine-binding protein" evidence="7">
    <location>
        <begin position="382"/>
        <end position="466"/>
    </location>
</feature>
<evidence type="ECO:0000256" key="4">
    <source>
        <dbReference type="ARBA" id="ARBA00023317"/>
    </source>
</evidence>
<dbReference type="EC" id="1.2.4.1" evidence="5"/>
<evidence type="ECO:0000256" key="3">
    <source>
        <dbReference type="ARBA" id="ARBA00023052"/>
    </source>
</evidence>
<dbReference type="eggNOG" id="KOG0225">
    <property type="taxonomic scope" value="Eukaryota"/>
</dbReference>
<dbReference type="OrthoDB" id="10256198at2759"/>
<organism evidence="8 9">
    <name type="scientific">Byssochlamys spectabilis (strain No. 5 / NBRC 109023)</name>
    <name type="common">Paecilomyces variotii</name>
    <dbReference type="NCBI Taxonomy" id="1356009"/>
    <lineage>
        <taxon>Eukaryota</taxon>
        <taxon>Fungi</taxon>
        <taxon>Dikarya</taxon>
        <taxon>Ascomycota</taxon>
        <taxon>Pezizomycotina</taxon>
        <taxon>Eurotiomycetes</taxon>
        <taxon>Eurotiomycetidae</taxon>
        <taxon>Eurotiales</taxon>
        <taxon>Thermoascaceae</taxon>
        <taxon>Paecilomyces</taxon>
    </lineage>
</organism>
<dbReference type="InterPro" id="IPR029061">
    <property type="entry name" value="THDP-binding"/>
</dbReference>
<evidence type="ECO:0000313" key="9">
    <source>
        <dbReference type="Proteomes" id="UP000018001"/>
    </source>
</evidence>
<dbReference type="InterPro" id="IPR017597">
    <property type="entry name" value="Pyrv_DH_E1_asu_subgrp-y"/>
</dbReference>
<comment type="function">
    <text evidence="5">The pyruvate dehydrogenase complex catalyzes the overall conversion of pyruvate to acetyl-CoA and CO(2).</text>
</comment>
<reference evidence="9" key="1">
    <citation type="journal article" date="2014" name="Genome Announc.">
        <title>Draft genome sequence of the formaldehyde-resistant fungus Byssochlamys spectabilis No. 5 (anamorph Paecilomyces variotii No. 5) (NBRC109023).</title>
        <authorList>
            <person name="Oka T."/>
            <person name="Ekino K."/>
            <person name="Fukuda K."/>
            <person name="Nomura Y."/>
        </authorList>
    </citation>
    <scope>NUCLEOTIDE SEQUENCE [LARGE SCALE GENOMIC DNA]</scope>
    <source>
        <strain evidence="9">No. 5 / NBRC 109023</strain>
    </source>
</reference>
<dbReference type="EMBL" id="BAUL01000148">
    <property type="protein sequence ID" value="GAD96082.1"/>
    <property type="molecule type" value="Genomic_DNA"/>
</dbReference>
<comment type="catalytic activity">
    <reaction evidence="5">
        <text>N(6)-[(R)-lipoyl]-L-lysyl-[protein] + pyruvate + H(+) = N(6)-[(R)-S(8)-acetyldihydrolipoyl]-L-lysyl-[protein] + CO2</text>
        <dbReference type="Rhea" id="RHEA:19189"/>
        <dbReference type="Rhea" id="RHEA-COMP:10474"/>
        <dbReference type="Rhea" id="RHEA-COMP:10478"/>
        <dbReference type="ChEBI" id="CHEBI:15361"/>
        <dbReference type="ChEBI" id="CHEBI:15378"/>
        <dbReference type="ChEBI" id="CHEBI:16526"/>
        <dbReference type="ChEBI" id="CHEBI:83099"/>
        <dbReference type="ChEBI" id="CHEBI:83111"/>
        <dbReference type="EC" id="1.2.4.1"/>
    </reaction>
</comment>
<sequence length="472" mass="52658">MLSRSQRSTLTASGVHGITAHYGRRHLAQVTDLGNIPAEGDKPFRVPLDDDSFESYNFDPPPYYLETTKDHLRQLYHDMLTIRRLEVSADSLYKQKKIRGFCHLSTGQEAVSVGIEHGITRDDLLITAYRSHGNTYMRGASVQSILGELLGRQGGISYGKGGSMHMFRKGFFGGNGIVGASVPVGTGIAMAQQYQESPNITVNLYGDGAANQGQVHEAFNMAKLWELPVLFGCENNQYGMGTSVERASASTDYYKRGQYIPGLRVYGMDVLAVQAAVQHARNYIKSGNGPLVYEFQTYRFAGHSMSDPGVGYRTREELKHKRESDPISMFKEKLIDWKVHTEDELDELEKGVRDTIKQDITEAENMPEPEPNGDTLFQDIYIGHQTSSFSQQIADIQRLVQQTGLKFMMHSTGTTVEGPWDQVMQVIGWAHTLIHQQGIARIQTDVRITTRTDKVQPMEGNVASVERILAAT</sequence>
<dbReference type="GO" id="GO:0006086">
    <property type="term" value="P:pyruvate decarboxylation to acetyl-CoA"/>
    <property type="evidence" value="ECO:0007669"/>
    <property type="project" value="InterPro"/>
</dbReference>
<dbReference type="InParanoid" id="V5G5E3"/>
<dbReference type="NCBIfam" id="TIGR03182">
    <property type="entry name" value="PDH_E1_alph_y"/>
    <property type="match status" value="1"/>
</dbReference>
<dbReference type="GO" id="GO:0004739">
    <property type="term" value="F:pyruvate dehydrogenase (acetyl-transferring) activity"/>
    <property type="evidence" value="ECO:0007669"/>
    <property type="project" value="UniProtKB-UniRule"/>
</dbReference>
<dbReference type="Gene3D" id="3.40.50.970">
    <property type="match status" value="1"/>
</dbReference>
<dbReference type="InterPro" id="IPR001017">
    <property type="entry name" value="DH_E1"/>
</dbReference>
<dbReference type="InterPro" id="IPR029756">
    <property type="entry name" value="MTH1187/YkoF-like"/>
</dbReference>
<name>V5G5E3_BYSSN</name>
<keyword evidence="9" id="KW-1185">Reference proteome</keyword>
<keyword evidence="4 5" id="KW-0670">Pyruvate</keyword>
<dbReference type="SUPFAM" id="SSF52518">
    <property type="entry name" value="Thiamin diphosphate-binding fold (THDP-binding)"/>
    <property type="match status" value="1"/>
</dbReference>
<protein>
    <recommendedName>
        <fullName evidence="5">Pyruvate dehydrogenase E1 component subunit alpha</fullName>
        <ecNumber evidence="5">1.2.4.1</ecNumber>
    </recommendedName>
</protein>
<gene>
    <name evidence="8" type="ORF">PVAR5_4731</name>
</gene>
<accession>V5G5E3</accession>
<evidence type="ECO:0000259" key="7">
    <source>
        <dbReference type="Pfam" id="PF01910"/>
    </source>
</evidence>
<dbReference type="SUPFAM" id="SSF89957">
    <property type="entry name" value="MTH1187/YkoF-like"/>
    <property type="match status" value="1"/>
</dbReference>
<dbReference type="FunFam" id="3.40.50.970:FF:000013">
    <property type="entry name" value="Pyruvate dehydrogenase E1 component subunit alpha"/>
    <property type="match status" value="1"/>
</dbReference>
<dbReference type="Proteomes" id="UP000018001">
    <property type="component" value="Unassembled WGS sequence"/>
</dbReference>
<dbReference type="Pfam" id="PF00676">
    <property type="entry name" value="E1_dh"/>
    <property type="match status" value="1"/>
</dbReference>
<dbReference type="Pfam" id="PF01910">
    <property type="entry name" value="Thiamine_BP"/>
    <property type="match status" value="1"/>
</dbReference>
<dbReference type="PANTHER" id="PTHR11516">
    <property type="entry name" value="PYRUVATE DEHYDROGENASE E1 COMPONENT, ALPHA SUBUNIT BACTERIAL AND ORGANELLAR"/>
    <property type="match status" value="1"/>
</dbReference>
<evidence type="ECO:0000256" key="1">
    <source>
        <dbReference type="ARBA" id="ARBA00001964"/>
    </source>
</evidence>